<feature type="transmembrane region" description="Helical" evidence="1">
    <location>
        <begin position="116"/>
        <end position="138"/>
    </location>
</feature>
<evidence type="ECO:0000313" key="2">
    <source>
        <dbReference type="EMBL" id="SDT77101.1"/>
    </source>
</evidence>
<gene>
    <name evidence="2" type="ORF">SAMN04489716_7830</name>
</gene>
<keyword evidence="1" id="KW-1133">Transmembrane helix</keyword>
<sequence length="339" mass="35790">MTDLEARYRSLLRIYPAGHRAAYEEEMVGVLMAGAEPDRRFPSPADAMDLVRAGLTVRLGSAFHTQRGTGWRSAAAVVGLFAALVLAGVGVSRLSIGLAEWSYGDPKRLHGIGGLLLLDPVARTLVWTLVAGAAVLGLRRATVRLAAAGVLVQAGAICLWAGPGPWQALRMAWGLALALVALALFAVAASGRPVRAVLGGRGLVLVAAGVGFAALMEALGWNRAWFRFWYSEAGPSPLFPIVHYWVPGLFLVLAVAGIIGARRRIAVLSAVVVAIPVAFQELEQVAHWSLYFDLTPAIVMTGVVVLVLTPITVFGAGVAVLWAGASLAARRHGHVRAHE</sequence>
<feature type="transmembrane region" description="Helical" evidence="1">
    <location>
        <begin position="241"/>
        <end position="258"/>
    </location>
</feature>
<name>A0A1H2D2X4_9ACTN</name>
<feature type="transmembrane region" description="Helical" evidence="1">
    <location>
        <begin position="265"/>
        <end position="282"/>
    </location>
</feature>
<dbReference type="RefSeq" id="WP_092552979.1">
    <property type="nucleotide sequence ID" value="NZ_BOMJ01000056.1"/>
</dbReference>
<proteinExistence type="predicted"/>
<keyword evidence="1" id="KW-0812">Transmembrane</keyword>
<protein>
    <submittedName>
        <fullName evidence="2">Uncharacterized protein</fullName>
    </submittedName>
</protein>
<accession>A0A1H2D2X4</accession>
<evidence type="ECO:0000313" key="3">
    <source>
        <dbReference type="Proteomes" id="UP000198688"/>
    </source>
</evidence>
<reference evidence="2 3" key="1">
    <citation type="submission" date="2016-10" db="EMBL/GenBank/DDBJ databases">
        <authorList>
            <person name="de Groot N.N."/>
        </authorList>
    </citation>
    <scope>NUCLEOTIDE SEQUENCE [LARGE SCALE GENOMIC DNA]</scope>
    <source>
        <strain evidence="2 3">DSM 43941</strain>
    </source>
</reference>
<keyword evidence="3" id="KW-1185">Reference proteome</keyword>
<dbReference type="STRING" id="113562.SAMN04489716_7830"/>
<dbReference type="OrthoDB" id="5150238at2"/>
<feature type="transmembrane region" description="Helical" evidence="1">
    <location>
        <begin position="294"/>
        <end position="322"/>
    </location>
</feature>
<keyword evidence="1" id="KW-0472">Membrane</keyword>
<organism evidence="2 3">
    <name type="scientific">Actinoplanes derwentensis</name>
    <dbReference type="NCBI Taxonomy" id="113562"/>
    <lineage>
        <taxon>Bacteria</taxon>
        <taxon>Bacillati</taxon>
        <taxon>Actinomycetota</taxon>
        <taxon>Actinomycetes</taxon>
        <taxon>Micromonosporales</taxon>
        <taxon>Micromonosporaceae</taxon>
        <taxon>Actinoplanes</taxon>
    </lineage>
</organism>
<feature type="transmembrane region" description="Helical" evidence="1">
    <location>
        <begin position="145"/>
        <end position="162"/>
    </location>
</feature>
<dbReference type="AlphaFoldDB" id="A0A1H2D2X4"/>
<feature type="transmembrane region" description="Helical" evidence="1">
    <location>
        <begin position="74"/>
        <end position="96"/>
    </location>
</feature>
<feature type="transmembrane region" description="Helical" evidence="1">
    <location>
        <begin position="168"/>
        <end position="190"/>
    </location>
</feature>
<dbReference type="EMBL" id="LT629758">
    <property type="protein sequence ID" value="SDT77101.1"/>
    <property type="molecule type" value="Genomic_DNA"/>
</dbReference>
<evidence type="ECO:0000256" key="1">
    <source>
        <dbReference type="SAM" id="Phobius"/>
    </source>
</evidence>
<feature type="transmembrane region" description="Helical" evidence="1">
    <location>
        <begin position="202"/>
        <end position="221"/>
    </location>
</feature>
<dbReference type="Proteomes" id="UP000198688">
    <property type="component" value="Chromosome I"/>
</dbReference>